<dbReference type="SMART" id="SM00387">
    <property type="entry name" value="HATPase_c"/>
    <property type="match status" value="1"/>
</dbReference>
<dbReference type="SUPFAM" id="SSF55874">
    <property type="entry name" value="ATPase domain of HSP90 chaperone/DNA topoisomerase II/histidine kinase"/>
    <property type="match status" value="1"/>
</dbReference>
<evidence type="ECO:0000313" key="10">
    <source>
        <dbReference type="Proteomes" id="UP000616769"/>
    </source>
</evidence>
<dbReference type="EMBL" id="JXLN01012332">
    <property type="protein sequence ID" value="KPM08345.1"/>
    <property type="molecule type" value="Genomic_DNA"/>
</dbReference>
<comment type="subcellular location">
    <subcellularLocation>
        <location evidence="8">Mitochondrion matrix</location>
    </subcellularLocation>
</comment>
<gene>
    <name evidence="9" type="ORF">QR98_0068610</name>
</gene>
<evidence type="ECO:0000256" key="1">
    <source>
        <dbReference type="ARBA" id="ARBA00006155"/>
    </source>
</evidence>
<dbReference type="Proteomes" id="UP000616769">
    <property type="component" value="Unassembled WGS sequence"/>
</dbReference>
<dbReference type="OrthoDB" id="3264224at2759"/>
<keyword evidence="5 8" id="KW-0418">Kinase</keyword>
<evidence type="ECO:0000256" key="2">
    <source>
        <dbReference type="ARBA" id="ARBA00022553"/>
    </source>
</evidence>
<dbReference type="GO" id="GO:0010906">
    <property type="term" value="P:regulation of glucose metabolic process"/>
    <property type="evidence" value="ECO:0007669"/>
    <property type="project" value="TreeGrafter"/>
</dbReference>
<evidence type="ECO:0000256" key="7">
    <source>
        <dbReference type="ARBA" id="ARBA00023128"/>
    </source>
</evidence>
<dbReference type="VEuPathDB" id="VectorBase:SSCA004156"/>
<dbReference type="InterPro" id="IPR018955">
    <property type="entry name" value="BCDHK/PDK_N"/>
</dbReference>
<dbReference type="InterPro" id="IPR039028">
    <property type="entry name" value="BCKD/PDK"/>
</dbReference>
<name>A0A132ACP4_SARSC</name>
<accession>A0A132ACP4</accession>
<evidence type="ECO:0000256" key="5">
    <source>
        <dbReference type="ARBA" id="ARBA00022777"/>
    </source>
</evidence>
<comment type="similarity">
    <text evidence="1 8">Belongs to the PDK/BCKDK protein kinase family.</text>
</comment>
<dbReference type="GO" id="GO:0005524">
    <property type="term" value="F:ATP binding"/>
    <property type="evidence" value="ECO:0007669"/>
    <property type="project" value="UniProtKB-UniRule"/>
</dbReference>
<evidence type="ECO:0000256" key="3">
    <source>
        <dbReference type="ARBA" id="ARBA00022679"/>
    </source>
</evidence>
<dbReference type="CDD" id="cd16929">
    <property type="entry name" value="HATPase_PDK-like"/>
    <property type="match status" value="1"/>
</dbReference>
<keyword evidence="2" id="KW-0597">Phosphoprotein</keyword>
<dbReference type="Pfam" id="PF10436">
    <property type="entry name" value="BCDHK_Adom3"/>
    <property type="match status" value="1"/>
</dbReference>
<keyword evidence="4 8" id="KW-0547">Nucleotide-binding</keyword>
<evidence type="ECO:0000256" key="6">
    <source>
        <dbReference type="ARBA" id="ARBA00022840"/>
    </source>
</evidence>
<keyword evidence="3 8" id="KW-0808">Transferase</keyword>
<keyword evidence="7 8" id="KW-0496">Mitochondrion</keyword>
<dbReference type="AlphaFoldDB" id="A0A132ACP4"/>
<dbReference type="PANTHER" id="PTHR11947">
    <property type="entry name" value="PYRUVATE DEHYDROGENASE KINASE"/>
    <property type="match status" value="1"/>
</dbReference>
<evidence type="ECO:0000256" key="8">
    <source>
        <dbReference type="RuleBase" id="RU366032"/>
    </source>
</evidence>
<dbReference type="InterPro" id="IPR003594">
    <property type="entry name" value="HATPase_dom"/>
</dbReference>
<dbReference type="EC" id="2.7.11.-" evidence="8"/>
<dbReference type="PANTHER" id="PTHR11947:SF20">
    <property type="entry name" value="[3-METHYL-2-OXOBUTANOATE DEHYDROGENASE [LIPOAMIDE]] KINASE, MITOCHONDRIAL"/>
    <property type="match status" value="1"/>
</dbReference>
<reference evidence="9 10" key="1">
    <citation type="journal article" date="2015" name="Parasit. Vectors">
        <title>Draft genome of the scabies mite.</title>
        <authorList>
            <person name="Rider S.D.Jr."/>
            <person name="Morgan M.S."/>
            <person name="Arlian L.G."/>
        </authorList>
    </citation>
    <scope>NUCLEOTIDE SEQUENCE [LARGE SCALE GENOMIC DNA]</scope>
    <source>
        <strain evidence="9">Arlian Lab</strain>
    </source>
</reference>
<dbReference type="PROSITE" id="PS50109">
    <property type="entry name" value="HIS_KIN"/>
    <property type="match status" value="1"/>
</dbReference>
<dbReference type="SUPFAM" id="SSF69012">
    <property type="entry name" value="alpha-ketoacid dehydrogenase kinase, N-terminal domain"/>
    <property type="match status" value="1"/>
</dbReference>
<dbReference type="InterPro" id="IPR036784">
    <property type="entry name" value="AK/P_DHK_N_sf"/>
</dbReference>
<dbReference type="InterPro" id="IPR005467">
    <property type="entry name" value="His_kinase_dom"/>
</dbReference>
<dbReference type="Pfam" id="PF02518">
    <property type="entry name" value="HATPase_c"/>
    <property type="match status" value="1"/>
</dbReference>
<comment type="caution">
    <text evidence="9">The sequence shown here is derived from an EMBL/GenBank/DDBJ whole genome shotgun (WGS) entry which is preliminary data.</text>
</comment>
<dbReference type="Gene3D" id="3.30.565.10">
    <property type="entry name" value="Histidine kinase-like ATPase, C-terminal domain"/>
    <property type="match status" value="1"/>
</dbReference>
<dbReference type="GO" id="GO:0004740">
    <property type="term" value="F:pyruvate dehydrogenase (acetyl-transferring) kinase activity"/>
    <property type="evidence" value="ECO:0007669"/>
    <property type="project" value="TreeGrafter"/>
</dbReference>
<evidence type="ECO:0000256" key="4">
    <source>
        <dbReference type="ARBA" id="ARBA00022741"/>
    </source>
</evidence>
<proteinExistence type="inferred from homology"/>
<sequence>MAKKSNLWTSTLSKSINWFYNQTAIDMAAIKVRYCLRILSRLLSLPSVRLTPATILYSGKSPDGSHRLRSAMYLQKELPVRIAHRIAGFRALPFLIGCHPTILAVHEMYIKAFYMLSDHAPVCPYLYRRLRYHSAKISNFKIVDQETELSYTNLLRDLLNAHKNVVTMLAEGFRECRKHIQNEDMVRQFLDRTLTSRLGIRMLAEHHLALHDNNERPDYVGIINVRMKPKEVIDYWVDYVCKLSERHYGRFPPVKINGHTNASFPYIRTPLDYILPELLKNAFRATIEFQHSVPQSNLPPIIITIASNNVDFIIRISDRGGGIAHDLVDLVTQYHFTTANQNNYEEFDRGILENIMRDSSMTASPMHGFGFGLPTSRAYAEYLNGRLTIESMQGIGTDVYLRLRHIDGKHESFRI</sequence>
<dbReference type="GO" id="GO:0005759">
    <property type="term" value="C:mitochondrial matrix"/>
    <property type="evidence" value="ECO:0007669"/>
    <property type="project" value="UniProtKB-SubCell"/>
</dbReference>
<keyword evidence="6 8" id="KW-0067">ATP-binding</keyword>
<evidence type="ECO:0000313" key="9">
    <source>
        <dbReference type="EMBL" id="KPM08345.1"/>
    </source>
</evidence>
<dbReference type="InterPro" id="IPR036890">
    <property type="entry name" value="HATPase_C_sf"/>
</dbReference>
<organism evidence="9 10">
    <name type="scientific">Sarcoptes scabiei</name>
    <name type="common">Itch mite</name>
    <name type="synonym">Acarus scabiei</name>
    <dbReference type="NCBI Taxonomy" id="52283"/>
    <lineage>
        <taxon>Eukaryota</taxon>
        <taxon>Metazoa</taxon>
        <taxon>Ecdysozoa</taxon>
        <taxon>Arthropoda</taxon>
        <taxon>Chelicerata</taxon>
        <taxon>Arachnida</taxon>
        <taxon>Acari</taxon>
        <taxon>Acariformes</taxon>
        <taxon>Sarcoptiformes</taxon>
        <taxon>Astigmata</taxon>
        <taxon>Psoroptidia</taxon>
        <taxon>Sarcoptoidea</taxon>
        <taxon>Sarcoptidae</taxon>
        <taxon>Sarcoptinae</taxon>
        <taxon>Sarcoptes</taxon>
    </lineage>
</organism>
<protein>
    <recommendedName>
        <fullName evidence="8">Protein-serine/threonine kinase</fullName>
        <ecNumber evidence="8">2.7.11.-</ecNumber>
    </recommendedName>
</protein>
<keyword evidence="9" id="KW-0670">Pyruvate</keyword>
<dbReference type="Gene3D" id="1.20.140.20">
    <property type="entry name" value="Alpha-ketoacid/pyruvate dehydrogenase kinase, N-terminal domain"/>
    <property type="match status" value="1"/>
</dbReference>